<gene>
    <name evidence="5" type="ORF">GCM10017579_17750</name>
</gene>
<dbReference type="Proteomes" id="UP001142292">
    <property type="component" value="Unassembled WGS sequence"/>
</dbReference>
<dbReference type="SUPFAM" id="SSF46785">
    <property type="entry name" value="Winged helix' DNA-binding domain"/>
    <property type="match status" value="1"/>
</dbReference>
<proteinExistence type="predicted"/>
<keyword evidence="6" id="KW-1185">Reference proteome</keyword>
<sequence length="303" mass="33774">MTVDTSVMRKFNMSYVRRVGALEDSFLGSGLPYGTARILYEIGLAAQPISSAADPATTVQEIRTRLGGLDSGYVSRMLRTLESKGYVATERDPADGRRRLVRLTEDGFKQWDDLERRSEEHARLLLDPLTPRQRDRLNEALATADLLVRAATITLERVDPSDPMAQEAMGRYFAEIGDRFGFTVGDEGFGDDPTLRPPNGAFFIAASDGAPVASGAVREFDGTAEIKRMWVDPAWRGAGLGARLLRHLEAEALRLGHRVVRLDTRDVLSEAIGMYERAGYQRIDRYNDNPHATHFFRKELAQA</sequence>
<dbReference type="CDD" id="cd04301">
    <property type="entry name" value="NAT_SF"/>
    <property type="match status" value="1"/>
</dbReference>
<keyword evidence="2" id="KW-0012">Acyltransferase</keyword>
<comment type="caution">
    <text evidence="5">The sequence shown here is derived from an EMBL/GenBank/DDBJ whole genome shotgun (WGS) entry which is preliminary data.</text>
</comment>
<evidence type="ECO:0000256" key="1">
    <source>
        <dbReference type="ARBA" id="ARBA00022679"/>
    </source>
</evidence>
<dbReference type="PROSITE" id="PS50995">
    <property type="entry name" value="HTH_MARR_2"/>
    <property type="match status" value="1"/>
</dbReference>
<dbReference type="RefSeq" id="WP_189120468.1">
    <property type="nucleotide sequence ID" value="NZ_BMRK01000023.1"/>
</dbReference>
<reference evidence="5" key="2">
    <citation type="submission" date="2023-01" db="EMBL/GenBank/DDBJ databases">
        <authorList>
            <person name="Sun Q."/>
            <person name="Evtushenko L."/>
        </authorList>
    </citation>
    <scope>NUCLEOTIDE SEQUENCE</scope>
    <source>
        <strain evidence="5">VKM Ac-1246</strain>
    </source>
</reference>
<dbReference type="SMART" id="SM00347">
    <property type="entry name" value="HTH_MARR"/>
    <property type="match status" value="1"/>
</dbReference>
<dbReference type="InterPro" id="IPR000182">
    <property type="entry name" value="GNAT_dom"/>
</dbReference>
<dbReference type="PANTHER" id="PTHR43877">
    <property type="entry name" value="AMINOALKYLPHOSPHONATE N-ACETYLTRANSFERASE-RELATED-RELATED"/>
    <property type="match status" value="1"/>
</dbReference>
<dbReference type="Pfam" id="PF12802">
    <property type="entry name" value="MarR_2"/>
    <property type="match status" value="1"/>
</dbReference>
<dbReference type="Gene3D" id="1.10.10.10">
    <property type="entry name" value="Winged helix-like DNA-binding domain superfamily/Winged helix DNA-binding domain"/>
    <property type="match status" value="1"/>
</dbReference>
<feature type="domain" description="N-acetyltransferase" evidence="4">
    <location>
        <begin position="153"/>
        <end position="302"/>
    </location>
</feature>
<evidence type="ECO:0000256" key="2">
    <source>
        <dbReference type="ARBA" id="ARBA00023315"/>
    </source>
</evidence>
<dbReference type="PANTHER" id="PTHR43877:SF2">
    <property type="entry name" value="AMINOALKYLPHOSPHONATE N-ACETYLTRANSFERASE-RELATED"/>
    <property type="match status" value="1"/>
</dbReference>
<protein>
    <submittedName>
        <fullName evidence="5">PadR family transcriptional regulator</fullName>
    </submittedName>
</protein>
<evidence type="ECO:0000259" key="3">
    <source>
        <dbReference type="PROSITE" id="PS50995"/>
    </source>
</evidence>
<name>A0ABQ5SW68_9ACTN</name>
<keyword evidence="1" id="KW-0808">Transferase</keyword>
<accession>A0ABQ5SW68</accession>
<dbReference type="InterPro" id="IPR050832">
    <property type="entry name" value="Bact_Acetyltransf"/>
</dbReference>
<dbReference type="EMBL" id="BSEL01000004">
    <property type="protein sequence ID" value="GLJ67739.1"/>
    <property type="molecule type" value="Genomic_DNA"/>
</dbReference>
<dbReference type="InterPro" id="IPR036388">
    <property type="entry name" value="WH-like_DNA-bd_sf"/>
</dbReference>
<evidence type="ECO:0000313" key="6">
    <source>
        <dbReference type="Proteomes" id="UP001142292"/>
    </source>
</evidence>
<dbReference type="SUPFAM" id="SSF55729">
    <property type="entry name" value="Acyl-CoA N-acyltransferases (Nat)"/>
    <property type="match status" value="1"/>
</dbReference>
<evidence type="ECO:0000259" key="4">
    <source>
        <dbReference type="PROSITE" id="PS51186"/>
    </source>
</evidence>
<feature type="domain" description="HTH marR-type" evidence="3">
    <location>
        <begin position="1"/>
        <end position="152"/>
    </location>
</feature>
<dbReference type="Pfam" id="PF00583">
    <property type="entry name" value="Acetyltransf_1"/>
    <property type="match status" value="1"/>
</dbReference>
<organism evidence="5 6">
    <name type="scientific">Nocardioides luteus</name>
    <dbReference type="NCBI Taxonomy" id="1844"/>
    <lineage>
        <taxon>Bacteria</taxon>
        <taxon>Bacillati</taxon>
        <taxon>Actinomycetota</taxon>
        <taxon>Actinomycetes</taxon>
        <taxon>Propionibacteriales</taxon>
        <taxon>Nocardioidaceae</taxon>
        <taxon>Nocardioides</taxon>
    </lineage>
</organism>
<dbReference type="Gene3D" id="3.40.630.30">
    <property type="match status" value="1"/>
</dbReference>
<dbReference type="PROSITE" id="PS51186">
    <property type="entry name" value="GNAT"/>
    <property type="match status" value="1"/>
</dbReference>
<dbReference type="InterPro" id="IPR016181">
    <property type="entry name" value="Acyl_CoA_acyltransferase"/>
</dbReference>
<dbReference type="InterPro" id="IPR000835">
    <property type="entry name" value="HTH_MarR-typ"/>
</dbReference>
<reference evidence="5" key="1">
    <citation type="journal article" date="2014" name="Int. J. Syst. Evol. Microbiol.">
        <title>Complete genome of a new Firmicutes species belonging to the dominant human colonic microbiota ('Ruminococcus bicirculans') reveals two chromosomes and a selective capacity to utilize plant glucans.</title>
        <authorList>
            <consortium name="NISC Comparative Sequencing Program"/>
            <person name="Wegmann U."/>
            <person name="Louis P."/>
            <person name="Goesmann A."/>
            <person name="Henrissat B."/>
            <person name="Duncan S.H."/>
            <person name="Flint H.J."/>
        </authorList>
    </citation>
    <scope>NUCLEOTIDE SEQUENCE</scope>
    <source>
        <strain evidence="5">VKM Ac-1246</strain>
    </source>
</reference>
<dbReference type="InterPro" id="IPR036390">
    <property type="entry name" value="WH_DNA-bd_sf"/>
</dbReference>
<evidence type="ECO:0000313" key="5">
    <source>
        <dbReference type="EMBL" id="GLJ67739.1"/>
    </source>
</evidence>